<sequence length="210" mass="23813">AQRPQAPADPPADALVVSLTSRAIANARAELLYELTASEPLTEDDDLEGIQEDARKLIDAITEQAAKRVEELHEGNAVGSEKKSDSNWQLTLSSGEKGCQPDTEISLVICGDRGESDVYEIKKAKQRLRLFPDCDMEFPLRLVRSQIGELYKLRLQMSESAGDEWFVKEITLEHLTPDFELLRCPVNRWFSRLREPFEVVHEVLLIEHLK</sequence>
<evidence type="ECO:0000256" key="1">
    <source>
        <dbReference type="PROSITE-ProRule" id="PRU00152"/>
    </source>
</evidence>
<organism evidence="3 4">
    <name type="scientific">Macrostomum lignano</name>
    <dbReference type="NCBI Taxonomy" id="282301"/>
    <lineage>
        <taxon>Eukaryota</taxon>
        <taxon>Metazoa</taxon>
        <taxon>Spiralia</taxon>
        <taxon>Lophotrochozoa</taxon>
        <taxon>Platyhelminthes</taxon>
        <taxon>Rhabditophora</taxon>
        <taxon>Macrostomorpha</taxon>
        <taxon>Macrostomida</taxon>
        <taxon>Macrostomidae</taxon>
        <taxon>Macrostomum</taxon>
    </lineage>
</organism>
<dbReference type="InterPro" id="IPR036392">
    <property type="entry name" value="PLAT/LH2_dom_sf"/>
</dbReference>
<dbReference type="PROSITE" id="PS50095">
    <property type="entry name" value="PLAT"/>
    <property type="match status" value="1"/>
</dbReference>
<dbReference type="Proteomes" id="UP000095280">
    <property type="component" value="Unplaced"/>
</dbReference>
<reference evidence="4" key="1">
    <citation type="submission" date="2016-11" db="UniProtKB">
        <authorList>
            <consortium name="WormBaseParasite"/>
        </authorList>
    </citation>
    <scope>IDENTIFICATION</scope>
</reference>
<dbReference type="WBParaSite" id="maker-uti_cns_0046799-snap-gene-0.11-mRNA-1">
    <property type="protein sequence ID" value="maker-uti_cns_0046799-snap-gene-0.11-mRNA-1"/>
    <property type="gene ID" value="maker-uti_cns_0046799-snap-gene-0.11"/>
</dbReference>
<evidence type="ECO:0000259" key="2">
    <source>
        <dbReference type="PROSITE" id="PS50095"/>
    </source>
</evidence>
<name>A0A1I8JCX5_9PLAT</name>
<feature type="domain" description="PLAT" evidence="2">
    <location>
        <begin position="86"/>
        <end position="204"/>
    </location>
</feature>
<dbReference type="InterPro" id="IPR001024">
    <property type="entry name" value="PLAT/LH2_dom"/>
</dbReference>
<protein>
    <submittedName>
        <fullName evidence="4">PLAT domain-containing protein</fullName>
    </submittedName>
</protein>
<dbReference type="AlphaFoldDB" id="A0A1I8JCX5"/>
<comment type="caution">
    <text evidence="1">Lacks conserved residue(s) required for the propagation of feature annotation.</text>
</comment>
<keyword evidence="3" id="KW-1185">Reference proteome</keyword>
<accession>A0A1I8JCX5</accession>
<dbReference type="Pfam" id="PF01477">
    <property type="entry name" value="PLAT"/>
    <property type="match status" value="1"/>
</dbReference>
<dbReference type="Gene3D" id="2.60.60.20">
    <property type="entry name" value="PLAT/LH2 domain"/>
    <property type="match status" value="1"/>
</dbReference>
<dbReference type="SUPFAM" id="SSF49723">
    <property type="entry name" value="Lipase/lipooxygenase domain (PLAT/LH2 domain)"/>
    <property type="match status" value="1"/>
</dbReference>
<proteinExistence type="predicted"/>
<evidence type="ECO:0000313" key="3">
    <source>
        <dbReference type="Proteomes" id="UP000095280"/>
    </source>
</evidence>
<evidence type="ECO:0000313" key="4">
    <source>
        <dbReference type="WBParaSite" id="maker-uti_cns_0046799-snap-gene-0.11-mRNA-1"/>
    </source>
</evidence>